<proteinExistence type="predicted"/>
<reference evidence="1 2" key="1">
    <citation type="submission" date="2020-04" db="EMBL/GenBank/DDBJ databases">
        <title>Perkinsus olseni comparative genomics.</title>
        <authorList>
            <person name="Bogema D.R."/>
        </authorList>
    </citation>
    <scope>NUCLEOTIDE SEQUENCE [LARGE SCALE GENOMIC DNA]</scope>
    <source>
        <strain evidence="1">ATCC PRA-205</strain>
    </source>
</reference>
<organism evidence="1 2">
    <name type="scientific">Perkinsus olseni</name>
    <name type="common">Perkinsus atlanticus</name>
    <dbReference type="NCBI Taxonomy" id="32597"/>
    <lineage>
        <taxon>Eukaryota</taxon>
        <taxon>Sar</taxon>
        <taxon>Alveolata</taxon>
        <taxon>Perkinsozoa</taxon>
        <taxon>Perkinsea</taxon>
        <taxon>Perkinsida</taxon>
        <taxon>Perkinsidae</taxon>
        <taxon>Perkinsus</taxon>
    </lineage>
</organism>
<protein>
    <submittedName>
        <fullName evidence="1">Uncharacterized protein</fullName>
    </submittedName>
</protein>
<accession>A0A7J6NQS7</accession>
<dbReference type="Proteomes" id="UP000574390">
    <property type="component" value="Unassembled WGS sequence"/>
</dbReference>
<dbReference type="AlphaFoldDB" id="A0A7J6NQS7"/>
<name>A0A7J6NQS7_PEROL</name>
<dbReference type="EMBL" id="JABANM010036941">
    <property type="protein sequence ID" value="KAF4686209.1"/>
    <property type="molecule type" value="Genomic_DNA"/>
</dbReference>
<evidence type="ECO:0000313" key="2">
    <source>
        <dbReference type="Proteomes" id="UP000574390"/>
    </source>
</evidence>
<feature type="non-terminal residue" evidence="1">
    <location>
        <position position="147"/>
    </location>
</feature>
<comment type="caution">
    <text evidence="1">The sequence shown here is derived from an EMBL/GenBank/DDBJ whole genome shotgun (WGS) entry which is preliminary data.</text>
</comment>
<gene>
    <name evidence="1" type="ORF">FOZ62_012451</name>
</gene>
<evidence type="ECO:0000313" key="1">
    <source>
        <dbReference type="EMBL" id="KAF4686209.1"/>
    </source>
</evidence>
<sequence>RLDKEYEIRIVTNVYDGLVLFEFTDMTEDFVIYKIDRRNDSVEVLVEDDVFVGRPENKAKDWLDFLRFIPFDRGMHGKADFANNVFDGDLRHDLRKCRHLTSVLTEYNPGHRIPLDWVFHFYVTKQGEMRQKIEDKNRGREGVVAAT</sequence>